<dbReference type="AlphaFoldDB" id="A0A5Q0GYY4"/>
<dbReference type="InterPro" id="IPR021401">
    <property type="entry name" value="DUF3040"/>
</dbReference>
<proteinExistence type="predicted"/>
<dbReference type="EMBL" id="CP034550">
    <property type="protein sequence ID" value="QFZ19231.1"/>
    <property type="molecule type" value="Genomic_DNA"/>
</dbReference>
<accession>A0A5Q0GYY4</accession>
<gene>
    <name evidence="2" type="ORF">EKG83_18870</name>
</gene>
<feature type="transmembrane region" description="Helical" evidence="1">
    <location>
        <begin position="43"/>
        <end position="61"/>
    </location>
</feature>
<keyword evidence="3" id="KW-1185">Reference proteome</keyword>
<evidence type="ECO:0000313" key="3">
    <source>
        <dbReference type="Proteomes" id="UP000325787"/>
    </source>
</evidence>
<protein>
    <submittedName>
        <fullName evidence="2">DUF3040 domain-containing protein</fullName>
    </submittedName>
</protein>
<keyword evidence="1" id="KW-0812">Transmembrane</keyword>
<reference evidence="3" key="1">
    <citation type="journal article" date="2021" name="Curr. Microbiol.">
        <title>Complete genome of nocamycin-producing strain Saccharothrix syringae NRRL B-16468 reveals the biosynthetic potential for secondary metabolites.</title>
        <authorList>
            <person name="Mo X."/>
            <person name="Yang S."/>
        </authorList>
    </citation>
    <scope>NUCLEOTIDE SEQUENCE [LARGE SCALE GENOMIC DNA]</scope>
    <source>
        <strain evidence="3">ATCC 51364 / DSM 43886 / JCM 6844 / KCTC 9398 / NBRC 14523 / NRRL B-16468 / INA 2240</strain>
    </source>
</reference>
<name>A0A5Q0GYY4_SACSY</name>
<organism evidence="2 3">
    <name type="scientific">Saccharothrix syringae</name>
    <name type="common">Nocardiopsis syringae</name>
    <dbReference type="NCBI Taxonomy" id="103733"/>
    <lineage>
        <taxon>Bacteria</taxon>
        <taxon>Bacillati</taxon>
        <taxon>Actinomycetota</taxon>
        <taxon>Actinomycetes</taxon>
        <taxon>Pseudonocardiales</taxon>
        <taxon>Pseudonocardiaceae</taxon>
        <taxon>Saccharothrix</taxon>
    </lineage>
</organism>
<keyword evidence="1" id="KW-0472">Membrane</keyword>
<sequence length="97" mass="10856">MDLNRYERRQLRRIRRWFERTDPVLVAVLSGRPPGHRGARRKCLRLLVDAVGAACLVAGVLVHLPLLPVGFLLVMAGACLHTAACRHDALLRRAPDD</sequence>
<evidence type="ECO:0000256" key="1">
    <source>
        <dbReference type="SAM" id="Phobius"/>
    </source>
</evidence>
<dbReference type="Pfam" id="PF11239">
    <property type="entry name" value="DUF3040"/>
    <property type="match status" value="1"/>
</dbReference>
<evidence type="ECO:0000313" key="2">
    <source>
        <dbReference type="EMBL" id="QFZ19231.1"/>
    </source>
</evidence>
<dbReference type="KEGG" id="ssyi:EKG83_18870"/>
<dbReference type="Proteomes" id="UP000325787">
    <property type="component" value="Chromosome"/>
</dbReference>
<keyword evidence="1" id="KW-1133">Transmembrane helix</keyword>
<dbReference type="RefSeq" id="WP_033434384.1">
    <property type="nucleotide sequence ID" value="NZ_CP034550.1"/>
</dbReference>